<accession>A0ABV7P4P0</accession>
<dbReference type="Proteomes" id="UP001595645">
    <property type="component" value="Unassembled WGS sequence"/>
</dbReference>
<evidence type="ECO:0000313" key="1">
    <source>
        <dbReference type="EMBL" id="MFC3454055.1"/>
    </source>
</evidence>
<evidence type="ECO:0000313" key="2">
    <source>
        <dbReference type="Proteomes" id="UP001595645"/>
    </source>
</evidence>
<organism evidence="1 2">
    <name type="scientific">Amycolatopsis speibonae</name>
    <dbReference type="NCBI Taxonomy" id="1450224"/>
    <lineage>
        <taxon>Bacteria</taxon>
        <taxon>Bacillati</taxon>
        <taxon>Actinomycetota</taxon>
        <taxon>Actinomycetes</taxon>
        <taxon>Pseudonocardiales</taxon>
        <taxon>Pseudonocardiaceae</taxon>
        <taxon>Amycolatopsis</taxon>
    </lineage>
</organism>
<dbReference type="EMBL" id="JBHRWK010000059">
    <property type="protein sequence ID" value="MFC3454055.1"/>
    <property type="molecule type" value="Genomic_DNA"/>
</dbReference>
<gene>
    <name evidence="1" type="ORF">ACFOSH_31860</name>
</gene>
<proteinExistence type="predicted"/>
<sequence>MNQTERRLRTRLAAASERMEELRSSFKDGKPGGKECDAWARGVVGIHRRRVRHGLLQDGAERVVGCSGLGGDVVTELIEAANFHQTRRHYGTQMISTVAGMRGIALCSGQVKTDVFTQEYHDHLAQQHRFERVENSSLPLCKRCERKAAKEGMEVPK</sequence>
<protein>
    <submittedName>
        <fullName evidence="1">Uncharacterized protein</fullName>
    </submittedName>
</protein>
<keyword evidence="2" id="KW-1185">Reference proteome</keyword>
<reference evidence="2" key="1">
    <citation type="journal article" date="2019" name="Int. J. Syst. Evol. Microbiol.">
        <title>The Global Catalogue of Microorganisms (GCM) 10K type strain sequencing project: providing services to taxonomists for standard genome sequencing and annotation.</title>
        <authorList>
            <consortium name="The Broad Institute Genomics Platform"/>
            <consortium name="The Broad Institute Genome Sequencing Center for Infectious Disease"/>
            <person name="Wu L."/>
            <person name="Ma J."/>
        </authorList>
    </citation>
    <scope>NUCLEOTIDE SEQUENCE [LARGE SCALE GENOMIC DNA]</scope>
    <source>
        <strain evidence="2">CGMCC 4.7676</strain>
    </source>
</reference>
<dbReference type="RefSeq" id="WP_378243227.1">
    <property type="nucleotide sequence ID" value="NZ_JBHRWK010000059.1"/>
</dbReference>
<comment type="caution">
    <text evidence="1">The sequence shown here is derived from an EMBL/GenBank/DDBJ whole genome shotgun (WGS) entry which is preliminary data.</text>
</comment>
<name>A0ABV7P4P0_9PSEU</name>